<evidence type="ECO:0000256" key="1">
    <source>
        <dbReference type="ARBA" id="ARBA00038248"/>
    </source>
</evidence>
<sequence>MTPEQQKLLEKANRRLQAARELNRKGFPDLAASCTYYAILDIATSFLAGEGLSYSKHSAVIAAFSRIFARTNRIPVDILHHFPYELVDSRLIDAEIIRLRADYNTELDIPEIDVEQLISQGEEMLNFALGNIDSLPPYSP</sequence>
<dbReference type="Proteomes" id="UP001235303">
    <property type="component" value="Unassembled WGS sequence"/>
</dbReference>
<reference evidence="3 4" key="1">
    <citation type="submission" date="2023-01" db="EMBL/GenBank/DDBJ databases">
        <title>Novel diversity within Roseofilum (Cyanobacteria; Desertifilaceae) from marine benthic mats with descriptions of four novel species.</title>
        <authorList>
            <person name="Wang Y."/>
            <person name="Berthold D.E."/>
            <person name="Hu J."/>
            <person name="Lefler F.W."/>
            <person name="Laughinghouse H.D. IV."/>
        </authorList>
    </citation>
    <scope>NUCLEOTIDE SEQUENCE [LARGE SCALE GENOMIC DNA]</scope>
    <source>
        <strain evidence="3 4">BLCC-M154</strain>
    </source>
</reference>
<evidence type="ECO:0000259" key="2">
    <source>
        <dbReference type="Pfam" id="PF05168"/>
    </source>
</evidence>
<evidence type="ECO:0000313" key="4">
    <source>
        <dbReference type="Proteomes" id="UP001235303"/>
    </source>
</evidence>
<evidence type="ECO:0000313" key="3">
    <source>
        <dbReference type="EMBL" id="MDJ1168941.1"/>
    </source>
</evidence>
<dbReference type="InterPro" id="IPR052226">
    <property type="entry name" value="UPF0332_toxin"/>
</dbReference>
<name>A0ABT7APY4_9CYAN</name>
<keyword evidence="4" id="KW-1185">Reference proteome</keyword>
<dbReference type="Gene3D" id="1.20.120.330">
    <property type="entry name" value="Nucleotidyltransferases domain 2"/>
    <property type="match status" value="1"/>
</dbReference>
<gene>
    <name evidence="3" type="ORF">PMG71_05840</name>
</gene>
<dbReference type="PANTHER" id="PTHR36565:SF1">
    <property type="entry name" value="UPF0332 PROTEIN TM_1000"/>
    <property type="match status" value="1"/>
</dbReference>
<accession>A0ABT7APY4</accession>
<protein>
    <submittedName>
        <fullName evidence="3">HEPN domain-containing protein</fullName>
    </submittedName>
</protein>
<proteinExistence type="inferred from homology"/>
<dbReference type="EMBL" id="JAQOSP010000040">
    <property type="protein sequence ID" value="MDJ1168941.1"/>
    <property type="molecule type" value="Genomic_DNA"/>
</dbReference>
<dbReference type="RefSeq" id="WP_283752705.1">
    <property type="nucleotide sequence ID" value="NZ_JAQOSP010000040.1"/>
</dbReference>
<dbReference type="PANTHER" id="PTHR36565">
    <property type="entry name" value="UPF0332 PROTEIN TM_1000"/>
    <property type="match status" value="1"/>
</dbReference>
<dbReference type="InterPro" id="IPR007842">
    <property type="entry name" value="HEPN_dom"/>
</dbReference>
<feature type="domain" description="HEPN" evidence="2">
    <location>
        <begin position="6"/>
        <end position="128"/>
    </location>
</feature>
<dbReference type="Pfam" id="PF05168">
    <property type="entry name" value="HEPN"/>
    <property type="match status" value="1"/>
</dbReference>
<organism evidence="3 4">
    <name type="scientific">Roseofilum acuticapitatum BLCC-M154</name>
    <dbReference type="NCBI Taxonomy" id="3022444"/>
    <lineage>
        <taxon>Bacteria</taxon>
        <taxon>Bacillati</taxon>
        <taxon>Cyanobacteriota</taxon>
        <taxon>Cyanophyceae</taxon>
        <taxon>Desertifilales</taxon>
        <taxon>Desertifilaceae</taxon>
        <taxon>Roseofilum</taxon>
        <taxon>Roseofilum acuticapitatum</taxon>
    </lineage>
</organism>
<comment type="caution">
    <text evidence="3">The sequence shown here is derived from an EMBL/GenBank/DDBJ whole genome shotgun (WGS) entry which is preliminary data.</text>
</comment>
<comment type="similarity">
    <text evidence="1">Belongs to the UPF0332 family.</text>
</comment>